<sequence length="220" mass="25328">MVMVHQFLEYKYVECAGTVLSKRWVLTAAHCVERTPRTFLVEFGISDKLGIGYGLLRTFGMSMTTTQAFIHPQYAKRLNDIALLYMPQDIPFSIDIQPIKLAYYDERFVNKTCVYVTEWGRNHINRRSMKRLRYTTLSIIRNDVCTQYWGISDKHICTATAGLGQDACESNSGGPLIVRKNDQNFQIGIVSYGDELCPSNKPHVFTKVSSYIEWIREVMM</sequence>
<dbReference type="InterPro" id="IPR018114">
    <property type="entry name" value="TRYPSIN_HIS"/>
</dbReference>
<reference evidence="5" key="1">
    <citation type="submission" date="2025-08" db="UniProtKB">
        <authorList>
            <consortium name="RefSeq"/>
        </authorList>
    </citation>
    <scope>IDENTIFICATION</scope>
    <source>
        <tissue evidence="5">Whole body</tissue>
    </source>
</reference>
<dbReference type="Pfam" id="PF00089">
    <property type="entry name" value="Trypsin"/>
    <property type="match status" value="1"/>
</dbReference>
<dbReference type="GeneID" id="112461861"/>
<evidence type="ECO:0000256" key="1">
    <source>
        <dbReference type="ARBA" id="ARBA00023157"/>
    </source>
</evidence>
<dbReference type="GO" id="GO:0004252">
    <property type="term" value="F:serine-type endopeptidase activity"/>
    <property type="evidence" value="ECO:0007669"/>
    <property type="project" value="InterPro"/>
</dbReference>
<dbReference type="InterPro" id="IPR001254">
    <property type="entry name" value="Trypsin_dom"/>
</dbReference>
<evidence type="ECO:0000313" key="5">
    <source>
        <dbReference type="RefSeq" id="XP_024883037.1"/>
    </source>
</evidence>
<dbReference type="AlphaFoldDB" id="A0A6J1QKP6"/>
<protein>
    <submittedName>
        <fullName evidence="5">Chymotrypsin-2-like</fullName>
    </submittedName>
</protein>
<dbReference type="InterPro" id="IPR009003">
    <property type="entry name" value="Peptidase_S1_PA"/>
</dbReference>
<dbReference type="Proteomes" id="UP000504618">
    <property type="component" value="Unplaced"/>
</dbReference>
<evidence type="ECO:0000256" key="2">
    <source>
        <dbReference type="ARBA" id="ARBA00024195"/>
    </source>
</evidence>
<dbReference type="PROSITE" id="PS00134">
    <property type="entry name" value="TRYPSIN_HIS"/>
    <property type="match status" value="1"/>
</dbReference>
<evidence type="ECO:0000313" key="4">
    <source>
        <dbReference type="Proteomes" id="UP000504618"/>
    </source>
</evidence>
<dbReference type="CDD" id="cd00190">
    <property type="entry name" value="Tryp_SPc"/>
    <property type="match status" value="1"/>
</dbReference>
<dbReference type="InterPro" id="IPR043504">
    <property type="entry name" value="Peptidase_S1_PA_chymotrypsin"/>
</dbReference>
<evidence type="ECO:0000259" key="3">
    <source>
        <dbReference type="PROSITE" id="PS50240"/>
    </source>
</evidence>
<dbReference type="Gene3D" id="2.40.10.10">
    <property type="entry name" value="Trypsin-like serine proteases"/>
    <property type="match status" value="1"/>
</dbReference>
<keyword evidence="1" id="KW-1015">Disulfide bond</keyword>
<dbReference type="SMART" id="SM00020">
    <property type="entry name" value="Tryp_SPc"/>
    <property type="match status" value="1"/>
</dbReference>
<dbReference type="InterPro" id="IPR001314">
    <property type="entry name" value="Peptidase_S1A"/>
</dbReference>
<dbReference type="InterPro" id="IPR051487">
    <property type="entry name" value="Ser/Thr_Proteases_Immune/Dev"/>
</dbReference>
<dbReference type="OrthoDB" id="5565075at2759"/>
<feature type="domain" description="Peptidase S1" evidence="3">
    <location>
        <begin position="1"/>
        <end position="220"/>
    </location>
</feature>
<dbReference type="PANTHER" id="PTHR24256">
    <property type="entry name" value="TRYPTASE-RELATED"/>
    <property type="match status" value="1"/>
</dbReference>
<dbReference type="PRINTS" id="PR00722">
    <property type="entry name" value="CHYMOTRYPSIN"/>
</dbReference>
<accession>A0A6J1QKP6</accession>
<name>A0A6J1QKP6_9HYME</name>
<dbReference type="RefSeq" id="XP_024883037.1">
    <property type="nucleotide sequence ID" value="XM_025027269.1"/>
</dbReference>
<keyword evidence="4" id="KW-1185">Reference proteome</keyword>
<dbReference type="PROSITE" id="PS50240">
    <property type="entry name" value="TRYPSIN_DOM"/>
    <property type="match status" value="1"/>
</dbReference>
<dbReference type="SUPFAM" id="SSF50494">
    <property type="entry name" value="Trypsin-like serine proteases"/>
    <property type="match status" value="1"/>
</dbReference>
<comment type="similarity">
    <text evidence="2">Belongs to the peptidase S1 family. CLIP subfamily.</text>
</comment>
<organism evidence="4 5">
    <name type="scientific">Temnothorax curvispinosus</name>
    <dbReference type="NCBI Taxonomy" id="300111"/>
    <lineage>
        <taxon>Eukaryota</taxon>
        <taxon>Metazoa</taxon>
        <taxon>Ecdysozoa</taxon>
        <taxon>Arthropoda</taxon>
        <taxon>Hexapoda</taxon>
        <taxon>Insecta</taxon>
        <taxon>Pterygota</taxon>
        <taxon>Neoptera</taxon>
        <taxon>Endopterygota</taxon>
        <taxon>Hymenoptera</taxon>
        <taxon>Apocrita</taxon>
        <taxon>Aculeata</taxon>
        <taxon>Formicoidea</taxon>
        <taxon>Formicidae</taxon>
        <taxon>Myrmicinae</taxon>
        <taxon>Temnothorax</taxon>
    </lineage>
</organism>
<dbReference type="GO" id="GO:0006508">
    <property type="term" value="P:proteolysis"/>
    <property type="evidence" value="ECO:0007669"/>
    <property type="project" value="InterPro"/>
</dbReference>
<proteinExistence type="inferred from homology"/>
<gene>
    <name evidence="5" type="primary">LOC112461861</name>
</gene>